<comment type="caution">
    <text evidence="2">The sequence shown here is derived from an EMBL/GenBank/DDBJ whole genome shotgun (WGS) entry which is preliminary data.</text>
</comment>
<proteinExistence type="predicted"/>
<evidence type="ECO:0000256" key="1">
    <source>
        <dbReference type="SAM" id="SignalP"/>
    </source>
</evidence>
<protein>
    <recommendedName>
        <fullName evidence="4">Secreted protein</fullName>
    </recommendedName>
</protein>
<reference evidence="2" key="1">
    <citation type="journal article" date="2022" name="bioRxiv">
        <title>Sequencing and chromosome-scale assembly of the giantPleurodeles waltlgenome.</title>
        <authorList>
            <person name="Brown T."/>
            <person name="Elewa A."/>
            <person name="Iarovenko S."/>
            <person name="Subramanian E."/>
            <person name="Araus A.J."/>
            <person name="Petzold A."/>
            <person name="Susuki M."/>
            <person name="Suzuki K.-i.T."/>
            <person name="Hayashi T."/>
            <person name="Toyoda A."/>
            <person name="Oliveira C."/>
            <person name="Osipova E."/>
            <person name="Leigh N.D."/>
            <person name="Simon A."/>
            <person name="Yun M.H."/>
        </authorList>
    </citation>
    <scope>NUCLEOTIDE SEQUENCE</scope>
    <source>
        <strain evidence="2">20211129_DDA</strain>
        <tissue evidence="2">Liver</tissue>
    </source>
</reference>
<accession>A0AAV7VYU0</accession>
<gene>
    <name evidence="2" type="ORF">NDU88_000650</name>
</gene>
<dbReference type="AlphaFoldDB" id="A0AAV7VYU0"/>
<evidence type="ECO:0000313" key="2">
    <source>
        <dbReference type="EMBL" id="KAJ1205215.1"/>
    </source>
</evidence>
<evidence type="ECO:0000313" key="3">
    <source>
        <dbReference type="Proteomes" id="UP001066276"/>
    </source>
</evidence>
<sequence length="106" mass="12183">MWLVLATVTGVLMPGRGCRRQRVRGWGPPRGRRLEPLRLDALGFAGVPGMPDQRQWSGHVVPQHSCPTYKIIELFTKFFRQASYLFLISKRLLTYNDRDLSISLID</sequence>
<keyword evidence="3" id="KW-1185">Reference proteome</keyword>
<keyword evidence="1" id="KW-0732">Signal</keyword>
<organism evidence="2 3">
    <name type="scientific">Pleurodeles waltl</name>
    <name type="common">Iberian ribbed newt</name>
    <dbReference type="NCBI Taxonomy" id="8319"/>
    <lineage>
        <taxon>Eukaryota</taxon>
        <taxon>Metazoa</taxon>
        <taxon>Chordata</taxon>
        <taxon>Craniata</taxon>
        <taxon>Vertebrata</taxon>
        <taxon>Euteleostomi</taxon>
        <taxon>Amphibia</taxon>
        <taxon>Batrachia</taxon>
        <taxon>Caudata</taxon>
        <taxon>Salamandroidea</taxon>
        <taxon>Salamandridae</taxon>
        <taxon>Pleurodelinae</taxon>
        <taxon>Pleurodeles</taxon>
    </lineage>
</organism>
<evidence type="ECO:0008006" key="4">
    <source>
        <dbReference type="Google" id="ProtNLM"/>
    </source>
</evidence>
<feature type="chain" id="PRO_5043440221" description="Secreted protein" evidence="1">
    <location>
        <begin position="18"/>
        <end position="106"/>
    </location>
</feature>
<name>A0AAV7VYU0_PLEWA</name>
<feature type="signal peptide" evidence="1">
    <location>
        <begin position="1"/>
        <end position="17"/>
    </location>
</feature>
<dbReference type="EMBL" id="JANPWB010000002">
    <property type="protein sequence ID" value="KAJ1205215.1"/>
    <property type="molecule type" value="Genomic_DNA"/>
</dbReference>
<dbReference type="Proteomes" id="UP001066276">
    <property type="component" value="Chromosome 1_2"/>
</dbReference>